<dbReference type="OMA" id="PAMEGRW"/>
<sequence length="633" mass="69664">MEESSEMQTASRSQAWFCTTGLASDVLVEVGDVIFHLHKFPLMYRSRRVCELITDQEEAEKEEESGEGEGEIREEKEEDGVVERRRISLPGFPGGSGAFEAAAKFCYGVKIEFTASNVVPIRCAAEYLQMTDDVSENNLVGRSERFFANTVLQSVRYSVRALMACDGDLLDMADELGITERCVDSIAAAQTLGSGDRSGLLGWPINDGAGGGTRGGRMKGASSRSSSAAATAVLSDSWIEQLAALSLPVFKRVISAMKARDLSSDLIEGSLISYARRSIPGLSRSSKKKSSGSSVPSEQDQRELIETVVSNLPVEKSSSSSTNTKFLFGLLRTVNILRAADSAREILEKKIGSQLEQSTLDDLLMPTYFYLVETLYDVDCVERLLLYFLDGLRQRNAAERDGEDGGGDGRSALLAVGKIIDGYLSEIGSDINLQTEKFCRLAFTLPDQARVFDDGLYRAVDVYLKAHPGISETERESIAGIMDCQKLTLEACTHAAQNERLPLRAVVQVLFFEQLQLRHAITGSFVPGEQQHGTEEEDDSGGRGRGWGPGVRNSQVMRLDMDSMRNRMEELEKECLTMKKAIEKIDRTGRSGGVCRKGSLSKKIGCKFRTQVCDSQERNIIEITDGRSRRTEL</sequence>
<evidence type="ECO:0000313" key="8">
    <source>
        <dbReference type="Proteomes" id="UP000036987"/>
    </source>
</evidence>
<evidence type="ECO:0000256" key="4">
    <source>
        <dbReference type="SAM" id="Coils"/>
    </source>
</evidence>
<dbReference type="Gene3D" id="3.30.710.10">
    <property type="entry name" value="Potassium Channel Kv1.1, Chain A"/>
    <property type="match status" value="1"/>
</dbReference>
<feature type="region of interest" description="Disordered" evidence="5">
    <location>
        <begin position="526"/>
        <end position="552"/>
    </location>
</feature>
<dbReference type="SUPFAM" id="SSF54695">
    <property type="entry name" value="POZ domain"/>
    <property type="match status" value="1"/>
</dbReference>
<evidence type="ECO:0000256" key="2">
    <source>
        <dbReference type="ARBA" id="ARBA00022786"/>
    </source>
</evidence>
<evidence type="ECO:0000313" key="7">
    <source>
        <dbReference type="EMBL" id="KMZ65579.1"/>
    </source>
</evidence>
<accession>A0A0K9P9C0</accession>
<evidence type="ECO:0000256" key="5">
    <source>
        <dbReference type="SAM" id="MobiDB-lite"/>
    </source>
</evidence>
<evidence type="ECO:0000256" key="3">
    <source>
        <dbReference type="PROSITE-ProRule" id="PRU00982"/>
    </source>
</evidence>
<keyword evidence="8" id="KW-1185">Reference proteome</keyword>
<protein>
    <submittedName>
        <fullName evidence="7">BTB/POZ domain-containing protein</fullName>
    </submittedName>
</protein>
<feature type="compositionally biased region" description="Basic and acidic residues" evidence="5">
    <location>
        <begin position="70"/>
        <end position="81"/>
    </location>
</feature>
<dbReference type="PROSITE" id="PS51649">
    <property type="entry name" value="NPH3"/>
    <property type="match status" value="1"/>
</dbReference>
<dbReference type="InterPro" id="IPR000210">
    <property type="entry name" value="BTB/POZ_dom"/>
</dbReference>
<comment type="similarity">
    <text evidence="3">Belongs to the NPH3 family.</text>
</comment>
<comment type="pathway">
    <text evidence="1">Protein modification; protein ubiquitination.</text>
</comment>
<dbReference type="Proteomes" id="UP000036987">
    <property type="component" value="Unassembled WGS sequence"/>
</dbReference>
<dbReference type="InterPro" id="IPR043454">
    <property type="entry name" value="NPH3/RPT2-like"/>
</dbReference>
<dbReference type="UniPathway" id="UPA00143"/>
<dbReference type="SMART" id="SM00225">
    <property type="entry name" value="BTB"/>
    <property type="match status" value="1"/>
</dbReference>
<comment type="caution">
    <text evidence="7">The sequence shown here is derived from an EMBL/GenBank/DDBJ whole genome shotgun (WGS) entry which is preliminary data.</text>
</comment>
<feature type="coiled-coil region" evidence="4">
    <location>
        <begin position="554"/>
        <end position="588"/>
    </location>
</feature>
<keyword evidence="4" id="KW-0175">Coiled coil</keyword>
<evidence type="ECO:0000259" key="6">
    <source>
        <dbReference type="PROSITE" id="PS51649"/>
    </source>
</evidence>
<feature type="region of interest" description="Disordered" evidence="5">
    <location>
        <begin position="282"/>
        <end position="301"/>
    </location>
</feature>
<dbReference type="EMBL" id="LFYR01001029">
    <property type="protein sequence ID" value="KMZ65579.1"/>
    <property type="molecule type" value="Genomic_DNA"/>
</dbReference>
<dbReference type="Pfam" id="PF03000">
    <property type="entry name" value="NPH3"/>
    <property type="match status" value="1"/>
</dbReference>
<dbReference type="GO" id="GO:0016567">
    <property type="term" value="P:protein ubiquitination"/>
    <property type="evidence" value="ECO:0007669"/>
    <property type="project" value="UniProtKB-UniPathway"/>
</dbReference>
<name>A0A0K9P9C0_ZOSMR</name>
<feature type="region of interest" description="Disordered" evidence="5">
    <location>
        <begin position="57"/>
        <end position="81"/>
    </location>
</feature>
<organism evidence="7 8">
    <name type="scientific">Zostera marina</name>
    <name type="common">Eelgrass</name>
    <dbReference type="NCBI Taxonomy" id="29655"/>
    <lineage>
        <taxon>Eukaryota</taxon>
        <taxon>Viridiplantae</taxon>
        <taxon>Streptophyta</taxon>
        <taxon>Embryophyta</taxon>
        <taxon>Tracheophyta</taxon>
        <taxon>Spermatophyta</taxon>
        <taxon>Magnoliopsida</taxon>
        <taxon>Liliopsida</taxon>
        <taxon>Zosteraceae</taxon>
        <taxon>Zostera</taxon>
    </lineage>
</organism>
<dbReference type="InterPro" id="IPR011333">
    <property type="entry name" value="SKP1/BTB/POZ_sf"/>
</dbReference>
<dbReference type="OrthoDB" id="624345at2759"/>
<keyword evidence="2" id="KW-0833">Ubl conjugation pathway</keyword>
<feature type="compositionally biased region" description="Acidic residues" evidence="5">
    <location>
        <begin position="57"/>
        <end position="69"/>
    </location>
</feature>
<dbReference type="PANTHER" id="PTHR32370">
    <property type="entry name" value="OS12G0117600 PROTEIN"/>
    <property type="match status" value="1"/>
</dbReference>
<dbReference type="AlphaFoldDB" id="A0A0K9P9C0"/>
<feature type="domain" description="NPH3" evidence="6">
    <location>
        <begin position="236"/>
        <end position="516"/>
    </location>
</feature>
<proteinExistence type="inferred from homology"/>
<dbReference type="InterPro" id="IPR027356">
    <property type="entry name" value="NPH3_dom"/>
</dbReference>
<evidence type="ECO:0000256" key="1">
    <source>
        <dbReference type="ARBA" id="ARBA00004906"/>
    </source>
</evidence>
<gene>
    <name evidence="7" type="ORF">ZOSMA_318G00070</name>
</gene>
<reference evidence="8" key="1">
    <citation type="journal article" date="2016" name="Nature">
        <title>The genome of the seagrass Zostera marina reveals angiosperm adaptation to the sea.</title>
        <authorList>
            <person name="Olsen J.L."/>
            <person name="Rouze P."/>
            <person name="Verhelst B."/>
            <person name="Lin Y.-C."/>
            <person name="Bayer T."/>
            <person name="Collen J."/>
            <person name="Dattolo E."/>
            <person name="De Paoli E."/>
            <person name="Dittami S."/>
            <person name="Maumus F."/>
            <person name="Michel G."/>
            <person name="Kersting A."/>
            <person name="Lauritano C."/>
            <person name="Lohaus R."/>
            <person name="Toepel M."/>
            <person name="Tonon T."/>
            <person name="Vanneste K."/>
            <person name="Amirebrahimi M."/>
            <person name="Brakel J."/>
            <person name="Bostroem C."/>
            <person name="Chovatia M."/>
            <person name="Grimwood J."/>
            <person name="Jenkins J.W."/>
            <person name="Jueterbock A."/>
            <person name="Mraz A."/>
            <person name="Stam W.T."/>
            <person name="Tice H."/>
            <person name="Bornberg-Bauer E."/>
            <person name="Green P.J."/>
            <person name="Pearson G.A."/>
            <person name="Procaccini G."/>
            <person name="Duarte C.M."/>
            <person name="Schmutz J."/>
            <person name="Reusch T.B.H."/>
            <person name="Van de Peer Y."/>
        </authorList>
    </citation>
    <scope>NUCLEOTIDE SEQUENCE [LARGE SCALE GENOMIC DNA]</scope>
    <source>
        <strain evidence="8">cv. Finnish</strain>
    </source>
</reference>